<proteinExistence type="predicted"/>
<evidence type="ECO:0000256" key="1">
    <source>
        <dbReference type="SAM" id="MobiDB-lite"/>
    </source>
</evidence>
<sequence length="155" mass="16680">MRMEIKAKIKARDVAMKTTPVWSVGVITANGGAWPGGKLPEASVALLDILRLPDSVLHYCYTAMCSVTDSAGNSSSRKKEREIWVPSSTGTRREGSRSEEESGQGRKASRVSESQAGWGCEGGRPEDGWCVFLLHQDCCCCVALDLRTEAGCPVG</sequence>
<accession>A0ABR3VKH6</accession>
<dbReference type="Proteomes" id="UP001586593">
    <property type="component" value="Unassembled WGS sequence"/>
</dbReference>
<name>A0ABR3VKH6_9PEZI</name>
<organism evidence="2 3">
    <name type="scientific">Phialemonium thermophilum</name>
    <dbReference type="NCBI Taxonomy" id="223376"/>
    <lineage>
        <taxon>Eukaryota</taxon>
        <taxon>Fungi</taxon>
        <taxon>Dikarya</taxon>
        <taxon>Ascomycota</taxon>
        <taxon>Pezizomycotina</taxon>
        <taxon>Sordariomycetes</taxon>
        <taxon>Sordariomycetidae</taxon>
        <taxon>Cephalothecales</taxon>
        <taxon>Cephalothecaceae</taxon>
        <taxon>Phialemonium</taxon>
    </lineage>
</organism>
<evidence type="ECO:0000313" key="3">
    <source>
        <dbReference type="Proteomes" id="UP001586593"/>
    </source>
</evidence>
<keyword evidence="3" id="KW-1185">Reference proteome</keyword>
<evidence type="ECO:0000313" key="2">
    <source>
        <dbReference type="EMBL" id="KAL1842102.1"/>
    </source>
</evidence>
<dbReference type="EMBL" id="JAZHXJ010001988">
    <property type="protein sequence ID" value="KAL1842102.1"/>
    <property type="molecule type" value="Genomic_DNA"/>
</dbReference>
<gene>
    <name evidence="2" type="ORF">VTK73DRAFT_3197</name>
</gene>
<feature type="region of interest" description="Disordered" evidence="1">
    <location>
        <begin position="68"/>
        <end position="110"/>
    </location>
</feature>
<comment type="caution">
    <text evidence="2">The sequence shown here is derived from an EMBL/GenBank/DDBJ whole genome shotgun (WGS) entry which is preliminary data.</text>
</comment>
<protein>
    <submittedName>
        <fullName evidence="2">Uncharacterized protein</fullName>
    </submittedName>
</protein>
<feature type="compositionally biased region" description="Basic and acidic residues" evidence="1">
    <location>
        <begin position="91"/>
        <end position="104"/>
    </location>
</feature>
<reference evidence="2 3" key="1">
    <citation type="journal article" date="2024" name="Commun. Biol.">
        <title>Comparative genomic analysis of thermophilic fungi reveals convergent evolutionary adaptations and gene losses.</title>
        <authorList>
            <person name="Steindorff A.S."/>
            <person name="Aguilar-Pontes M.V."/>
            <person name="Robinson A.J."/>
            <person name="Andreopoulos B."/>
            <person name="LaButti K."/>
            <person name="Kuo A."/>
            <person name="Mondo S."/>
            <person name="Riley R."/>
            <person name="Otillar R."/>
            <person name="Haridas S."/>
            <person name="Lipzen A."/>
            <person name="Grimwood J."/>
            <person name="Schmutz J."/>
            <person name="Clum A."/>
            <person name="Reid I.D."/>
            <person name="Moisan M.C."/>
            <person name="Butler G."/>
            <person name="Nguyen T.T.M."/>
            <person name="Dewar K."/>
            <person name="Conant G."/>
            <person name="Drula E."/>
            <person name="Henrissat B."/>
            <person name="Hansel C."/>
            <person name="Singer S."/>
            <person name="Hutchinson M.I."/>
            <person name="de Vries R.P."/>
            <person name="Natvig D.O."/>
            <person name="Powell A.J."/>
            <person name="Tsang A."/>
            <person name="Grigoriev I.V."/>
        </authorList>
    </citation>
    <scope>NUCLEOTIDE SEQUENCE [LARGE SCALE GENOMIC DNA]</scope>
    <source>
        <strain evidence="2 3">ATCC 24622</strain>
    </source>
</reference>